<dbReference type="PANTHER" id="PTHR43708">
    <property type="entry name" value="CONSERVED EXPRESSED OXIDOREDUCTASE (EUROFUNG)"/>
    <property type="match status" value="1"/>
</dbReference>
<reference evidence="5 6" key="1">
    <citation type="submission" date="2019-06" db="EMBL/GenBank/DDBJ databases">
        <title>Whole genome shotgun sequence of Corynebacterium variabile NBRC 15286.</title>
        <authorList>
            <person name="Hosoyama A."/>
            <person name="Uohara A."/>
            <person name="Ohji S."/>
            <person name="Ichikawa N."/>
        </authorList>
    </citation>
    <scope>NUCLEOTIDE SEQUENCE [LARGE SCALE GENOMIC DNA]</scope>
    <source>
        <strain evidence="5 6">NBRC 15286</strain>
    </source>
</reference>
<dbReference type="PANTHER" id="PTHR43708:SF5">
    <property type="entry name" value="CONSERVED EXPRESSED OXIDOREDUCTASE (EUROFUNG)-RELATED"/>
    <property type="match status" value="1"/>
</dbReference>
<dbReference type="InterPro" id="IPR051317">
    <property type="entry name" value="Gfo/Idh/MocA_oxidoreduct"/>
</dbReference>
<comment type="caution">
    <text evidence="5">The sequence shown here is derived from an EMBL/GenBank/DDBJ whole genome shotgun (WGS) entry which is preliminary data.</text>
</comment>
<keyword evidence="2" id="KW-0560">Oxidoreductase</keyword>
<dbReference type="RefSeq" id="WP_141329839.1">
    <property type="nucleotide sequence ID" value="NZ_BJNT01000012.1"/>
</dbReference>
<accession>A0A4Y4C559</accession>
<proteinExistence type="inferred from homology"/>
<dbReference type="GeneID" id="82887720"/>
<dbReference type="GO" id="GO:0016491">
    <property type="term" value="F:oxidoreductase activity"/>
    <property type="evidence" value="ECO:0007669"/>
    <property type="project" value="UniProtKB-KW"/>
</dbReference>
<evidence type="ECO:0000313" key="6">
    <source>
        <dbReference type="Proteomes" id="UP000319986"/>
    </source>
</evidence>
<gene>
    <name evidence="5" type="ORF">CVA01_15840</name>
</gene>
<sequence>MTIRTAVLGFGLSGRIFHAPFIAANPAFELAAVVTGNPGRRDQATAEYPEVEVLDSVHLVFDRADDFDLVVIGTPSGTHSDLAGRALGVGLHVVVDKPFAVTSEDGRALVTKAEQVGKVLTVFQNRRWDGDFLTLKKLIDAGELGEVRRFESRFERWKPEQGSASAGGATWKTTSVRGEGGGIVYDLGAHLIDQAVQLFGPVADVYSEIDTRREQVTAEDDAFIALHHESGVRSQLWMNAVAPGPAPRFHVLGSEAGFTSWGLDPQELQLLSGMRPGDPDLGVVPQSRWGTRWAGLEQRTVPAEKGNYSEFYRLLADAIEGSGPAPVDPSDAVYCLEILEKAFTQSAQ</sequence>
<dbReference type="InterPro" id="IPR036291">
    <property type="entry name" value="NAD(P)-bd_dom_sf"/>
</dbReference>
<name>A0A4Y4C559_9CORY</name>
<dbReference type="Pfam" id="PF22725">
    <property type="entry name" value="GFO_IDH_MocA_C3"/>
    <property type="match status" value="1"/>
</dbReference>
<dbReference type="EMBL" id="BJNT01000012">
    <property type="protein sequence ID" value="GEC86270.1"/>
    <property type="molecule type" value="Genomic_DNA"/>
</dbReference>
<dbReference type="SUPFAM" id="SSF55347">
    <property type="entry name" value="Glyceraldehyde-3-phosphate dehydrogenase-like, C-terminal domain"/>
    <property type="match status" value="1"/>
</dbReference>
<dbReference type="Proteomes" id="UP000319986">
    <property type="component" value="Unassembled WGS sequence"/>
</dbReference>
<evidence type="ECO:0000256" key="2">
    <source>
        <dbReference type="ARBA" id="ARBA00023002"/>
    </source>
</evidence>
<evidence type="ECO:0000259" key="3">
    <source>
        <dbReference type="Pfam" id="PF01408"/>
    </source>
</evidence>
<dbReference type="AlphaFoldDB" id="A0A4Y4C559"/>
<feature type="domain" description="Gfo/Idh/MocA-like oxidoreductase N-terminal" evidence="3">
    <location>
        <begin position="3"/>
        <end position="122"/>
    </location>
</feature>
<evidence type="ECO:0000256" key="1">
    <source>
        <dbReference type="ARBA" id="ARBA00010928"/>
    </source>
</evidence>
<evidence type="ECO:0000313" key="5">
    <source>
        <dbReference type="EMBL" id="GEC86270.1"/>
    </source>
</evidence>
<dbReference type="GO" id="GO:0000166">
    <property type="term" value="F:nucleotide binding"/>
    <property type="evidence" value="ECO:0007669"/>
    <property type="project" value="InterPro"/>
</dbReference>
<protein>
    <submittedName>
        <fullName evidence="5">Oxidoreductase</fullName>
    </submittedName>
</protein>
<dbReference type="InterPro" id="IPR000683">
    <property type="entry name" value="Gfo/Idh/MocA-like_OxRdtase_N"/>
</dbReference>
<dbReference type="Pfam" id="PF01408">
    <property type="entry name" value="GFO_IDH_MocA"/>
    <property type="match status" value="1"/>
</dbReference>
<dbReference type="InterPro" id="IPR055170">
    <property type="entry name" value="GFO_IDH_MocA-like_dom"/>
</dbReference>
<dbReference type="Gene3D" id="3.30.360.10">
    <property type="entry name" value="Dihydrodipicolinate Reductase, domain 2"/>
    <property type="match status" value="1"/>
</dbReference>
<dbReference type="Gene3D" id="3.40.50.720">
    <property type="entry name" value="NAD(P)-binding Rossmann-like Domain"/>
    <property type="match status" value="1"/>
</dbReference>
<comment type="similarity">
    <text evidence="1">Belongs to the Gfo/Idh/MocA family.</text>
</comment>
<organism evidence="5 6">
    <name type="scientific">Corynebacterium variabile</name>
    <dbReference type="NCBI Taxonomy" id="1727"/>
    <lineage>
        <taxon>Bacteria</taxon>
        <taxon>Bacillati</taxon>
        <taxon>Actinomycetota</taxon>
        <taxon>Actinomycetes</taxon>
        <taxon>Mycobacteriales</taxon>
        <taxon>Corynebacteriaceae</taxon>
        <taxon>Corynebacterium</taxon>
    </lineage>
</organism>
<dbReference type="SUPFAM" id="SSF51735">
    <property type="entry name" value="NAD(P)-binding Rossmann-fold domains"/>
    <property type="match status" value="1"/>
</dbReference>
<evidence type="ECO:0000259" key="4">
    <source>
        <dbReference type="Pfam" id="PF22725"/>
    </source>
</evidence>
<feature type="domain" description="GFO/IDH/MocA-like oxidoreductase" evidence="4">
    <location>
        <begin position="132"/>
        <end position="258"/>
    </location>
</feature>